<dbReference type="SMART" id="SM00553">
    <property type="entry name" value="SEP"/>
    <property type="match status" value="1"/>
</dbReference>
<accession>A0A6A6HY61</accession>
<dbReference type="PROSITE" id="PS51399">
    <property type="entry name" value="SEP"/>
    <property type="match status" value="1"/>
</dbReference>
<dbReference type="SUPFAM" id="SSF102848">
    <property type="entry name" value="NSFL1 (p97 ATPase) cofactor p47, SEP domain"/>
    <property type="match status" value="1"/>
</dbReference>
<evidence type="ECO:0000313" key="3">
    <source>
        <dbReference type="Proteomes" id="UP000800094"/>
    </source>
</evidence>
<dbReference type="GeneID" id="54583545"/>
<dbReference type="OrthoDB" id="25887at2759"/>
<feature type="domain" description="SEP" evidence="1">
    <location>
        <begin position="31"/>
        <end position="96"/>
    </location>
</feature>
<dbReference type="Proteomes" id="UP000800094">
    <property type="component" value="Unassembled WGS sequence"/>
</dbReference>
<sequence length="351" mass="39514">MEGHGLSRLVVIWKPKKLLPKDFKEPEPLPSTTRQLHLWRDSTSFGNGPPLSYDHPFSKRALQEIFSGEAPSGLIGAQPGDSIDVELLPHQEEDYEPPLNRVTGYVSTKEREFAAVFGLENVKPASVVQLQPVHAAQTETHVGLVVEYTSVIEAARAVDELRVASPNSIFEFIADPALDETFIFKGPPPPPIPEYLKGAPPKPDDFPAEIKAREIKEISKHIGDKTLFWEKVLVVYKQRNMSKEQFPAEEARRAAQGETVERKHADWVCLACGRYNFGMVKSEEHFCYNRECGKDWLHTLAHQIAEAKAKEAELGQEEEEEEEQSYVEGNVVFLEKPMKTPGLPLIEMFSS</sequence>
<reference evidence="2" key="1">
    <citation type="journal article" date="2020" name="Stud. Mycol.">
        <title>101 Dothideomycetes genomes: a test case for predicting lifestyles and emergence of pathogens.</title>
        <authorList>
            <person name="Haridas S."/>
            <person name="Albert R."/>
            <person name="Binder M."/>
            <person name="Bloem J."/>
            <person name="Labutti K."/>
            <person name="Salamov A."/>
            <person name="Andreopoulos B."/>
            <person name="Baker S."/>
            <person name="Barry K."/>
            <person name="Bills G."/>
            <person name="Bluhm B."/>
            <person name="Cannon C."/>
            <person name="Castanera R."/>
            <person name="Culley D."/>
            <person name="Daum C."/>
            <person name="Ezra D."/>
            <person name="Gonzalez J."/>
            <person name="Henrissat B."/>
            <person name="Kuo A."/>
            <person name="Liang C."/>
            <person name="Lipzen A."/>
            <person name="Lutzoni F."/>
            <person name="Magnuson J."/>
            <person name="Mondo S."/>
            <person name="Nolan M."/>
            <person name="Ohm R."/>
            <person name="Pangilinan J."/>
            <person name="Park H.-J."/>
            <person name="Ramirez L."/>
            <person name="Alfaro M."/>
            <person name="Sun H."/>
            <person name="Tritt A."/>
            <person name="Yoshinaga Y."/>
            <person name="Zwiers L.-H."/>
            <person name="Turgeon B."/>
            <person name="Goodwin S."/>
            <person name="Spatafora J."/>
            <person name="Crous P."/>
            <person name="Grigoriev I."/>
        </authorList>
    </citation>
    <scope>NUCLEOTIDE SEQUENCE</scope>
    <source>
        <strain evidence="2">CBS 122368</strain>
    </source>
</reference>
<evidence type="ECO:0000259" key="1">
    <source>
        <dbReference type="PROSITE" id="PS51399"/>
    </source>
</evidence>
<dbReference type="RefSeq" id="XP_033677547.1">
    <property type="nucleotide sequence ID" value="XM_033830215.1"/>
</dbReference>
<dbReference type="Pfam" id="PF08059">
    <property type="entry name" value="SEP"/>
    <property type="match status" value="1"/>
</dbReference>
<protein>
    <recommendedName>
        <fullName evidence="1">SEP domain-containing protein</fullName>
    </recommendedName>
</protein>
<dbReference type="InterPro" id="IPR036241">
    <property type="entry name" value="NSFL1C_SEP_dom_sf"/>
</dbReference>
<organism evidence="2 3">
    <name type="scientific">Trematosphaeria pertusa</name>
    <dbReference type="NCBI Taxonomy" id="390896"/>
    <lineage>
        <taxon>Eukaryota</taxon>
        <taxon>Fungi</taxon>
        <taxon>Dikarya</taxon>
        <taxon>Ascomycota</taxon>
        <taxon>Pezizomycotina</taxon>
        <taxon>Dothideomycetes</taxon>
        <taxon>Pleosporomycetidae</taxon>
        <taxon>Pleosporales</taxon>
        <taxon>Massarineae</taxon>
        <taxon>Trematosphaeriaceae</taxon>
        <taxon>Trematosphaeria</taxon>
    </lineage>
</organism>
<dbReference type="AlphaFoldDB" id="A0A6A6HY61"/>
<evidence type="ECO:0000313" key="2">
    <source>
        <dbReference type="EMBL" id="KAF2242543.1"/>
    </source>
</evidence>
<proteinExistence type="predicted"/>
<dbReference type="EMBL" id="ML987207">
    <property type="protein sequence ID" value="KAF2242543.1"/>
    <property type="molecule type" value="Genomic_DNA"/>
</dbReference>
<dbReference type="InterPro" id="IPR012989">
    <property type="entry name" value="SEP_domain"/>
</dbReference>
<gene>
    <name evidence="2" type="ORF">BU26DRAFT_524148</name>
</gene>
<keyword evidence="3" id="KW-1185">Reference proteome</keyword>
<dbReference type="Gene3D" id="3.30.420.210">
    <property type="entry name" value="SEP domain"/>
    <property type="match status" value="1"/>
</dbReference>
<name>A0A6A6HY61_9PLEO</name>